<name>A0A855XJX2_LIMRT</name>
<dbReference type="AlphaFoldDB" id="A0A855XJX2"/>
<reference evidence="1 2" key="1">
    <citation type="journal article" date="2018" name="Front. Microbiol.">
        <title>Comparative Genomics of the Herbivore Gut Symbiont Lactobacillus reuteri Reveals Genetic Diversity and Lifestyle Adaptation.</title>
        <authorList>
            <person name="Zhao J."/>
        </authorList>
    </citation>
    <scope>NUCLEOTIDE SEQUENCE [LARGE SCALE GENOMIC DNA]</scope>
    <source>
        <strain evidence="1 2">LR10</strain>
    </source>
</reference>
<sequence>MTVKMRKVGTSNVLTVPKNIPETSKEYDVYAGRDGAIVYLPKKKNLFKDKEYLAHHKYDGNDTGFIDAEVLDDELQ</sequence>
<evidence type="ECO:0000313" key="1">
    <source>
        <dbReference type="EMBL" id="PWT39088.1"/>
    </source>
</evidence>
<dbReference type="RefSeq" id="WP_109956873.1">
    <property type="nucleotide sequence ID" value="NZ_QGHT01000108.1"/>
</dbReference>
<proteinExistence type="predicted"/>
<evidence type="ECO:0000313" key="2">
    <source>
        <dbReference type="Proteomes" id="UP000245980"/>
    </source>
</evidence>
<gene>
    <name evidence="1" type="ORF">DKZ22_11805</name>
</gene>
<protein>
    <submittedName>
        <fullName evidence="1">Antitoxin of toxin-antitoxin stability system</fullName>
    </submittedName>
</protein>
<organism evidence="1 2">
    <name type="scientific">Limosilactobacillus reuteri</name>
    <name type="common">Lactobacillus reuteri</name>
    <dbReference type="NCBI Taxonomy" id="1598"/>
    <lineage>
        <taxon>Bacteria</taxon>
        <taxon>Bacillati</taxon>
        <taxon>Bacillota</taxon>
        <taxon>Bacilli</taxon>
        <taxon>Lactobacillales</taxon>
        <taxon>Lactobacillaceae</taxon>
        <taxon>Limosilactobacillus</taxon>
    </lineage>
</organism>
<comment type="caution">
    <text evidence="1">The sequence shown here is derived from an EMBL/GenBank/DDBJ whole genome shotgun (WGS) entry which is preliminary data.</text>
</comment>
<dbReference type="Proteomes" id="UP000245980">
    <property type="component" value="Unassembled WGS sequence"/>
</dbReference>
<accession>A0A855XJX2</accession>
<dbReference type="EMBL" id="QGHT01000108">
    <property type="protein sequence ID" value="PWT39088.1"/>
    <property type="molecule type" value="Genomic_DNA"/>
</dbReference>